<protein>
    <submittedName>
        <fullName evidence="2">Periplasmic substrate-binding transport protein</fullName>
    </submittedName>
</protein>
<dbReference type="InterPro" id="IPR004682">
    <property type="entry name" value="TRAP_DctP"/>
</dbReference>
<dbReference type="GO" id="GO:0030288">
    <property type="term" value="C:outer membrane-bounded periplasmic space"/>
    <property type="evidence" value="ECO:0007669"/>
    <property type="project" value="InterPro"/>
</dbReference>
<dbReference type="Proteomes" id="UP000001225">
    <property type="component" value="Chromosome"/>
</dbReference>
<dbReference type="InterPro" id="IPR018389">
    <property type="entry name" value="DctP_fam"/>
</dbReference>
<accession>A9IJT2</accession>
<reference evidence="2 3" key="1">
    <citation type="journal article" date="2008" name="BMC Genomics">
        <title>The missing link: Bordetella petrii is endowed with both the metabolic versatility of environmental bacteria and virulence traits of pathogenic Bordetellae.</title>
        <authorList>
            <person name="Gross R."/>
            <person name="Guzman C.A."/>
            <person name="Sebaihia M."/>
            <person name="Martins Dos Santos V.A."/>
            <person name="Pieper D.H."/>
            <person name="Koebnik R."/>
            <person name="Lechner M."/>
            <person name="Bartels D."/>
            <person name="Buhrmester J."/>
            <person name="Choudhuri J.V."/>
            <person name="Ebensen T."/>
            <person name="Gaigalat L."/>
            <person name="Herrmann S."/>
            <person name="Khachane A.N."/>
            <person name="Larisch C."/>
            <person name="Link S."/>
            <person name="Linke B."/>
            <person name="Meyer F."/>
            <person name="Mormann S."/>
            <person name="Nakunst D."/>
            <person name="Rueckert C."/>
            <person name="Schneiker-Bekel S."/>
            <person name="Schulze K."/>
            <person name="Vorhoelter F.J."/>
            <person name="Yevsa T."/>
            <person name="Engle J.T."/>
            <person name="Goldman W.E."/>
            <person name="Puehler A."/>
            <person name="Goebel U.B."/>
            <person name="Goesmann A."/>
            <person name="Bloecker H."/>
            <person name="Kaiser O."/>
            <person name="Martinez-Arias R."/>
        </authorList>
    </citation>
    <scope>NUCLEOTIDE SEQUENCE [LARGE SCALE GENOMIC DNA]</scope>
    <source>
        <strain evidence="3">ATCC BAA-461 / DSM 12804 / CCUG 43448 / CIP 107267 / Se-1111R</strain>
    </source>
</reference>
<evidence type="ECO:0000313" key="3">
    <source>
        <dbReference type="Proteomes" id="UP000001225"/>
    </source>
</evidence>
<gene>
    <name evidence="2" type="ordered locus">Bpet1944</name>
</gene>
<dbReference type="NCBIfam" id="TIGR00787">
    <property type="entry name" value="dctP"/>
    <property type="match status" value="1"/>
</dbReference>
<sequence>MRAGRNMRCADTNIHLFPGEDTMRKTWLAATILAACTAAAALPAAAQTTLKMAYALSTSSHYGAGAEAFAKSIEGSTKGKYKIQQFPNSALGGEREVIEGLQIGTIDLAIVSTGATLNFVPETGVFDIPFLLRDLEHARKVLDSKIGQDMLAKFPDRGIIALAWGEQGFRHLTNNVRPVKTPADAKGLKIRTTENPIHIAAFRAIGILPTPMAWPEVATALQQGTIDGQENPLSVITSAKLSQIQKYLSLTGHVYGPALVLMSANVYEGLSDAEKAEFKTAGKASAQAMRDYVDDIEKTGVEQLRKEGMQVTTDVDRDAFAAAVQPAYAEYYKKYDKSLIDAIRNTK</sequence>
<name>A9IJT2_BORPD</name>
<dbReference type="Gene3D" id="3.40.190.170">
    <property type="entry name" value="Bacterial extracellular solute-binding protein, family 7"/>
    <property type="match status" value="1"/>
</dbReference>
<proteinExistence type="predicted"/>
<dbReference type="NCBIfam" id="NF037995">
    <property type="entry name" value="TRAP_S1"/>
    <property type="match status" value="1"/>
</dbReference>
<dbReference type="Pfam" id="PF03480">
    <property type="entry name" value="DctP"/>
    <property type="match status" value="1"/>
</dbReference>
<dbReference type="KEGG" id="bpt:Bpet1944"/>
<dbReference type="InterPro" id="IPR038404">
    <property type="entry name" value="TRAP_DctP_sf"/>
</dbReference>
<dbReference type="GO" id="GO:0030246">
    <property type="term" value="F:carbohydrate binding"/>
    <property type="evidence" value="ECO:0007669"/>
    <property type="project" value="TreeGrafter"/>
</dbReference>
<dbReference type="AlphaFoldDB" id="A9IJT2"/>
<dbReference type="GO" id="GO:0055085">
    <property type="term" value="P:transmembrane transport"/>
    <property type="evidence" value="ECO:0007669"/>
    <property type="project" value="InterPro"/>
</dbReference>
<dbReference type="eggNOG" id="COG1638">
    <property type="taxonomic scope" value="Bacteria"/>
</dbReference>
<dbReference type="PIRSF" id="PIRSF006470">
    <property type="entry name" value="DctB"/>
    <property type="match status" value="1"/>
</dbReference>
<keyword evidence="1" id="KW-0732">Signal</keyword>
<dbReference type="PANTHER" id="PTHR33376">
    <property type="match status" value="1"/>
</dbReference>
<dbReference type="EMBL" id="AM902716">
    <property type="protein sequence ID" value="CAP42283.1"/>
    <property type="molecule type" value="Genomic_DNA"/>
</dbReference>
<evidence type="ECO:0000313" key="2">
    <source>
        <dbReference type="EMBL" id="CAP42283.1"/>
    </source>
</evidence>
<evidence type="ECO:0000256" key="1">
    <source>
        <dbReference type="ARBA" id="ARBA00022729"/>
    </source>
</evidence>
<dbReference type="CDD" id="cd13675">
    <property type="entry name" value="PBP2_TRAP_SBP_like_5"/>
    <property type="match status" value="1"/>
</dbReference>
<dbReference type="STRING" id="94624.Bpet1944"/>
<organism evidence="2 3">
    <name type="scientific">Bordetella petrii (strain ATCC BAA-461 / DSM 12804 / CCUG 43448 / CIP 107267 / Se-1111R)</name>
    <dbReference type="NCBI Taxonomy" id="340100"/>
    <lineage>
        <taxon>Bacteria</taxon>
        <taxon>Pseudomonadati</taxon>
        <taxon>Pseudomonadota</taxon>
        <taxon>Betaproteobacteria</taxon>
        <taxon>Burkholderiales</taxon>
        <taxon>Alcaligenaceae</taxon>
        <taxon>Bordetella</taxon>
    </lineage>
</organism>
<keyword evidence="3" id="KW-1185">Reference proteome</keyword>
<dbReference type="PANTHER" id="PTHR33376:SF2">
    <property type="entry name" value="DICARBOXYLATE-BINDING PERIPLASMIC PROTEIN"/>
    <property type="match status" value="1"/>
</dbReference>